<reference evidence="2" key="1">
    <citation type="submission" date="2020-10" db="EMBL/GenBank/DDBJ databases">
        <authorList>
            <person name="Kikuchi T."/>
        </authorList>
    </citation>
    <scope>NUCLEOTIDE SEQUENCE</scope>
    <source>
        <strain evidence="2">NKZ352</strain>
    </source>
</reference>
<dbReference type="EMBL" id="CAJGYM010000056">
    <property type="protein sequence ID" value="CAD6195504.1"/>
    <property type="molecule type" value="Genomic_DNA"/>
</dbReference>
<dbReference type="Gene3D" id="3.30.505.10">
    <property type="entry name" value="SH2 domain"/>
    <property type="match status" value="1"/>
</dbReference>
<sequence length="163" mass="18275">MTRKPADNKTHIELDRTADDEDGCLMEEEKSKICSLKTIKALKDADQLASKSLAERKKKNKIKESESPKVPIPKAPVPEEGHAKFEKELLNLPCYHGFLPREDLVTLLRQPGDYILRSTLGNLRPSRQAKNSRTTTQTTVDASVELPAVLTTHSDKATKQKEN</sequence>
<dbReference type="OrthoDB" id="5870320at2759"/>
<evidence type="ECO:0000313" key="2">
    <source>
        <dbReference type="EMBL" id="CAD6195504.1"/>
    </source>
</evidence>
<accession>A0A8S1HIC6</accession>
<feature type="region of interest" description="Disordered" evidence="1">
    <location>
        <begin position="50"/>
        <end position="78"/>
    </location>
</feature>
<feature type="region of interest" description="Disordered" evidence="1">
    <location>
        <begin position="1"/>
        <end position="20"/>
    </location>
</feature>
<protein>
    <recommendedName>
        <fullName evidence="4">SH2 domain-containing protein</fullName>
    </recommendedName>
</protein>
<feature type="compositionally biased region" description="Polar residues" evidence="1">
    <location>
        <begin position="128"/>
        <end position="141"/>
    </location>
</feature>
<proteinExistence type="predicted"/>
<feature type="compositionally biased region" description="Basic and acidic residues" evidence="1">
    <location>
        <begin position="1"/>
        <end position="17"/>
    </location>
</feature>
<dbReference type="InterPro" id="IPR036860">
    <property type="entry name" value="SH2_dom_sf"/>
</dbReference>
<comment type="caution">
    <text evidence="2">The sequence shown here is derived from an EMBL/GenBank/DDBJ whole genome shotgun (WGS) entry which is preliminary data.</text>
</comment>
<feature type="region of interest" description="Disordered" evidence="1">
    <location>
        <begin position="124"/>
        <end position="163"/>
    </location>
</feature>
<dbReference type="Proteomes" id="UP000835052">
    <property type="component" value="Unassembled WGS sequence"/>
</dbReference>
<dbReference type="SUPFAM" id="SSF55550">
    <property type="entry name" value="SH2 domain"/>
    <property type="match status" value="1"/>
</dbReference>
<evidence type="ECO:0000256" key="1">
    <source>
        <dbReference type="SAM" id="MobiDB-lite"/>
    </source>
</evidence>
<name>A0A8S1HIC6_9PELO</name>
<feature type="compositionally biased region" description="Basic and acidic residues" evidence="1">
    <location>
        <begin position="153"/>
        <end position="163"/>
    </location>
</feature>
<organism evidence="2 3">
    <name type="scientific">Caenorhabditis auriculariae</name>
    <dbReference type="NCBI Taxonomy" id="2777116"/>
    <lineage>
        <taxon>Eukaryota</taxon>
        <taxon>Metazoa</taxon>
        <taxon>Ecdysozoa</taxon>
        <taxon>Nematoda</taxon>
        <taxon>Chromadorea</taxon>
        <taxon>Rhabditida</taxon>
        <taxon>Rhabditina</taxon>
        <taxon>Rhabditomorpha</taxon>
        <taxon>Rhabditoidea</taxon>
        <taxon>Rhabditidae</taxon>
        <taxon>Peloderinae</taxon>
        <taxon>Caenorhabditis</taxon>
    </lineage>
</organism>
<evidence type="ECO:0008006" key="4">
    <source>
        <dbReference type="Google" id="ProtNLM"/>
    </source>
</evidence>
<evidence type="ECO:0000313" key="3">
    <source>
        <dbReference type="Proteomes" id="UP000835052"/>
    </source>
</evidence>
<keyword evidence="3" id="KW-1185">Reference proteome</keyword>
<dbReference type="AlphaFoldDB" id="A0A8S1HIC6"/>
<gene>
    <name evidence="2" type="ORF">CAUJ_LOCUS11423</name>
</gene>